<comment type="caution">
    <text evidence="2">The sequence shown here is derived from an EMBL/GenBank/DDBJ whole genome shotgun (WGS) entry which is preliminary data.</text>
</comment>
<protein>
    <submittedName>
        <fullName evidence="2">DUF748 domain-containing protein</fullName>
    </submittedName>
</protein>
<dbReference type="AlphaFoldDB" id="A0A5C8ZS70"/>
<sequence>MKKLLRALALIYLGYLLLSALVILPLLNFLPPWFVHQQYQRDLDLELVVFNPFSLSLSSGQLRLSEAPTTPVTDSPTGIEFASLDNAEINLSLTSLWRPGWVFDTLAVEGVSLHLRRLADEGLNIDDFLAPGEAPAERPAGELPGVTVNQIRLSAHRIMVSDEARTTPYRTHWDELRVRMSDLSTVLEAGHPYHLRVFDESGGSLEWEGELSIPRGHSAGRVELSVIGLRPFWRFVKDQVDFEVVSGRLGAVAKYELNWSEGLHFTVDDGGVDISRLALAPVDPAALPDTGIDLAALSITGIHVAGDEQQVSIDSIAADGLNLSGWLEGEQVSLADMFRTRFASGDPEPAAAAAEPASPWRVNIASSAINEAEIAWRSPFTEPQQLTVSPFDLRVTDIRWPVEGPSQIELDFLVNDTMTGRLDGQLQLESGDGAFDFATGKIPLAWFAPNIPDILNAQIDSGQARSRGNLSLTGFAPQQIRLEGAVDNLAVHLYGAEDAITRWKSLAWKGLNVDLPQRSVDLARLHLDGYAGRVHIHEDGTLNIQRLLQEDAENKAQAAQAAGVEEQEPAAEPWRFAAPDIAISDSEVDFMDESLPIHFRTIIGDVNGAITGLNSDPDSSLSVDITGSVDGYAPVVLAGSASPFHQPPAVDLDLTFQGVDLARLTPYSGTYAGYAIDRGTLNLDLKYSLANDHLEGDNKVVIQQLKLGKKIDSDKALDIPLQLGIALLTDASGVIDLAVPVSGDVDNPEFSLGSVIMGAFVNLLTKAITAPFTLLANLVGSEDDLQRFNFAAGSSELDEYGRAKMTELAEAMAQRPKLKLVIGGRLNPASDRQKLQQQLLREALLAEGLTEQDIDDRNEAWEAAVARRYAELPAAPEAAADNTEAPSPLVQARRVQAQIAVPDDALKALAEERAASSKRFLVNEAGVAADRAVIEQTDPAADYNSFSGVEMSVDT</sequence>
<keyword evidence="1" id="KW-1133">Transmembrane helix</keyword>
<dbReference type="Gene3D" id="3.30.1330.60">
    <property type="entry name" value="OmpA-like domain"/>
    <property type="match status" value="1"/>
</dbReference>
<evidence type="ECO:0000256" key="1">
    <source>
        <dbReference type="SAM" id="Phobius"/>
    </source>
</evidence>
<gene>
    <name evidence="2" type="ORF">FV139_18220</name>
</gene>
<evidence type="ECO:0000313" key="2">
    <source>
        <dbReference type="EMBL" id="TXS90201.1"/>
    </source>
</evidence>
<dbReference type="InterPro" id="IPR052894">
    <property type="entry name" value="AsmA-related"/>
</dbReference>
<dbReference type="InterPro" id="IPR008023">
    <property type="entry name" value="DUF748"/>
</dbReference>
<proteinExistence type="predicted"/>
<name>A0A5C8ZS70_9GAMM</name>
<dbReference type="Proteomes" id="UP000321039">
    <property type="component" value="Unassembled WGS sequence"/>
</dbReference>
<keyword evidence="3" id="KW-1185">Reference proteome</keyword>
<dbReference type="PANTHER" id="PTHR30441:SF8">
    <property type="entry name" value="DUF748 DOMAIN-CONTAINING PROTEIN"/>
    <property type="match status" value="1"/>
</dbReference>
<dbReference type="InterPro" id="IPR036737">
    <property type="entry name" value="OmpA-like_sf"/>
</dbReference>
<dbReference type="PANTHER" id="PTHR30441">
    <property type="entry name" value="DUF748 DOMAIN-CONTAINING PROTEIN"/>
    <property type="match status" value="1"/>
</dbReference>
<dbReference type="GO" id="GO:0005886">
    <property type="term" value="C:plasma membrane"/>
    <property type="evidence" value="ECO:0007669"/>
    <property type="project" value="TreeGrafter"/>
</dbReference>
<organism evidence="2 3">
    <name type="scientific">Parahaliea maris</name>
    <dbReference type="NCBI Taxonomy" id="2716870"/>
    <lineage>
        <taxon>Bacteria</taxon>
        <taxon>Pseudomonadati</taxon>
        <taxon>Pseudomonadota</taxon>
        <taxon>Gammaproteobacteria</taxon>
        <taxon>Cellvibrionales</taxon>
        <taxon>Halieaceae</taxon>
        <taxon>Parahaliea</taxon>
    </lineage>
</organism>
<dbReference type="GO" id="GO:0090313">
    <property type="term" value="P:regulation of protein targeting to membrane"/>
    <property type="evidence" value="ECO:0007669"/>
    <property type="project" value="TreeGrafter"/>
</dbReference>
<reference evidence="2 3" key="1">
    <citation type="submission" date="2019-08" db="EMBL/GenBank/DDBJ databases">
        <title>Parahaliea maris sp. nov., isolated from the surface seawater.</title>
        <authorList>
            <person name="Liu Y."/>
        </authorList>
    </citation>
    <scope>NUCLEOTIDE SEQUENCE [LARGE SCALE GENOMIC DNA]</scope>
    <source>
        <strain evidence="2 3">HSLHS9</strain>
    </source>
</reference>
<accession>A0A5C8ZS70</accession>
<keyword evidence="1" id="KW-0812">Transmembrane</keyword>
<keyword evidence="1" id="KW-0472">Membrane</keyword>
<feature type="transmembrane region" description="Helical" evidence="1">
    <location>
        <begin position="7"/>
        <end position="30"/>
    </location>
</feature>
<dbReference type="Pfam" id="PF05359">
    <property type="entry name" value="DUF748"/>
    <property type="match status" value="1"/>
</dbReference>
<dbReference type="RefSeq" id="WP_148069916.1">
    <property type="nucleotide sequence ID" value="NZ_VRZA01000008.1"/>
</dbReference>
<evidence type="ECO:0000313" key="3">
    <source>
        <dbReference type="Proteomes" id="UP000321039"/>
    </source>
</evidence>
<dbReference type="EMBL" id="VRZA01000008">
    <property type="protein sequence ID" value="TXS90201.1"/>
    <property type="molecule type" value="Genomic_DNA"/>
</dbReference>